<gene>
    <name evidence="3" type="ORF">SAMN04487905_102164</name>
</gene>
<evidence type="ECO:0000313" key="4">
    <source>
        <dbReference type="Proteomes" id="UP000199497"/>
    </source>
</evidence>
<feature type="transmembrane region" description="Helical" evidence="2">
    <location>
        <begin position="319"/>
        <end position="342"/>
    </location>
</feature>
<dbReference type="AlphaFoldDB" id="A0A1H0QBL8"/>
<feature type="transmembrane region" description="Helical" evidence="2">
    <location>
        <begin position="166"/>
        <end position="189"/>
    </location>
</feature>
<keyword evidence="4" id="KW-1185">Reference proteome</keyword>
<dbReference type="PANTHER" id="PTHR34821:SF2">
    <property type="entry name" value="INNER MEMBRANE PROTEIN YDCZ"/>
    <property type="match status" value="1"/>
</dbReference>
<reference evidence="4" key="1">
    <citation type="submission" date="2016-10" db="EMBL/GenBank/DDBJ databases">
        <authorList>
            <person name="Varghese N."/>
            <person name="Submissions S."/>
        </authorList>
    </citation>
    <scope>NUCLEOTIDE SEQUENCE [LARGE SCALE GENOMIC DNA]</scope>
    <source>
        <strain evidence="4">DSM 46732</strain>
    </source>
</reference>
<sequence>MRAQSSLDILPRRGSRRDRFGRKPSAGARRIGHNAGFGGSTADTVTPVSIETATVSADPDRRVLPRLLGSLGAAAVGFLLASQSRINGVLGAGLDDALAASVVSFGGGLVVLLVVTSVNTNARRGVGRLVRTVRSDGGLRPWQCLGGVCGAFLVFSQSVAANLLGVALFTVGAVGGQIASGLVVDRLGLGAGVVRHFTAHRVVGALLALGAVVVAVSARLGGADAGWLVLLPAVAGVGVAWQQAMNGLVKRTAGSAVSAATLNFGTGTTVLLAAFAVDSVLHGLPTEWPAAPWLYLGGPIGIFVVAGSAVLVHYTGVLLLSMGIVFGQLSGALLLDLVLPVAGSRVDLATGLGVCLALLAVAVASMGRGGVPARARSATIANRERHDSRR</sequence>
<feature type="transmembrane region" description="Helical" evidence="2">
    <location>
        <begin position="293"/>
        <end position="312"/>
    </location>
</feature>
<keyword evidence="2" id="KW-1133">Transmembrane helix</keyword>
<protein>
    <submittedName>
        <fullName evidence="3">Transporter family-2 protein</fullName>
    </submittedName>
</protein>
<evidence type="ECO:0000313" key="3">
    <source>
        <dbReference type="EMBL" id="SDP14737.1"/>
    </source>
</evidence>
<feature type="transmembrane region" description="Helical" evidence="2">
    <location>
        <begin position="256"/>
        <end position="281"/>
    </location>
</feature>
<accession>A0A1H0QBL8</accession>
<feature type="region of interest" description="Disordered" evidence="1">
    <location>
        <begin position="1"/>
        <end position="43"/>
    </location>
</feature>
<dbReference type="InterPro" id="IPR006750">
    <property type="entry name" value="YdcZ"/>
</dbReference>
<evidence type="ECO:0000256" key="2">
    <source>
        <dbReference type="SAM" id="Phobius"/>
    </source>
</evidence>
<dbReference type="GO" id="GO:0005886">
    <property type="term" value="C:plasma membrane"/>
    <property type="evidence" value="ECO:0007669"/>
    <property type="project" value="TreeGrafter"/>
</dbReference>
<feature type="compositionally biased region" description="Basic residues" evidence="1">
    <location>
        <begin position="13"/>
        <end position="22"/>
    </location>
</feature>
<feature type="transmembrane region" description="Helical" evidence="2">
    <location>
        <begin position="67"/>
        <end position="86"/>
    </location>
</feature>
<feature type="transmembrane region" description="Helical" evidence="2">
    <location>
        <begin position="201"/>
        <end position="220"/>
    </location>
</feature>
<feature type="transmembrane region" description="Helical" evidence="2">
    <location>
        <begin position="98"/>
        <end position="118"/>
    </location>
</feature>
<proteinExistence type="predicted"/>
<evidence type="ECO:0000256" key="1">
    <source>
        <dbReference type="SAM" id="MobiDB-lite"/>
    </source>
</evidence>
<keyword evidence="2" id="KW-0812">Transmembrane</keyword>
<name>A0A1H0QBL8_9ACTN</name>
<dbReference type="PANTHER" id="PTHR34821">
    <property type="entry name" value="INNER MEMBRANE PROTEIN YDCZ"/>
    <property type="match status" value="1"/>
</dbReference>
<dbReference type="Proteomes" id="UP000199497">
    <property type="component" value="Unassembled WGS sequence"/>
</dbReference>
<feature type="transmembrane region" description="Helical" evidence="2">
    <location>
        <begin position="139"/>
        <end position="160"/>
    </location>
</feature>
<dbReference type="Pfam" id="PF04657">
    <property type="entry name" value="DMT_YdcZ"/>
    <property type="match status" value="2"/>
</dbReference>
<feature type="transmembrane region" description="Helical" evidence="2">
    <location>
        <begin position="226"/>
        <end position="244"/>
    </location>
</feature>
<dbReference type="STRING" id="405564.SAMN04487905_102164"/>
<dbReference type="EMBL" id="FNJR01000002">
    <property type="protein sequence ID" value="SDP14737.1"/>
    <property type="molecule type" value="Genomic_DNA"/>
</dbReference>
<organism evidence="3 4">
    <name type="scientific">Actinopolyspora xinjiangensis</name>
    <dbReference type="NCBI Taxonomy" id="405564"/>
    <lineage>
        <taxon>Bacteria</taxon>
        <taxon>Bacillati</taxon>
        <taxon>Actinomycetota</taxon>
        <taxon>Actinomycetes</taxon>
        <taxon>Actinopolysporales</taxon>
        <taxon>Actinopolysporaceae</taxon>
        <taxon>Actinopolyspora</taxon>
    </lineage>
</organism>
<keyword evidence="2" id="KW-0472">Membrane</keyword>
<feature type="transmembrane region" description="Helical" evidence="2">
    <location>
        <begin position="348"/>
        <end position="367"/>
    </location>
</feature>